<dbReference type="PANTHER" id="PTHR24321">
    <property type="entry name" value="DEHYDROGENASES, SHORT CHAIN"/>
    <property type="match status" value="1"/>
</dbReference>
<dbReference type="InterPro" id="IPR002347">
    <property type="entry name" value="SDR_fam"/>
</dbReference>
<dbReference type="InterPro" id="IPR036291">
    <property type="entry name" value="NAD(P)-bd_dom_sf"/>
</dbReference>
<evidence type="ECO:0000256" key="2">
    <source>
        <dbReference type="ARBA" id="ARBA00023002"/>
    </source>
</evidence>
<dbReference type="Pfam" id="PF13561">
    <property type="entry name" value="adh_short_C2"/>
    <property type="match status" value="1"/>
</dbReference>
<dbReference type="PRINTS" id="PR00081">
    <property type="entry name" value="GDHRDH"/>
</dbReference>
<dbReference type="PRINTS" id="PR00080">
    <property type="entry name" value="SDRFAMILY"/>
</dbReference>
<proteinExistence type="inferred from homology"/>
<reference evidence="4" key="1">
    <citation type="journal article" date="2019" name="Int. J. Syst. Evol. Microbiol.">
        <title>The Global Catalogue of Microorganisms (GCM) 10K type strain sequencing project: providing services to taxonomists for standard genome sequencing and annotation.</title>
        <authorList>
            <consortium name="The Broad Institute Genomics Platform"/>
            <consortium name="The Broad Institute Genome Sequencing Center for Infectious Disease"/>
            <person name="Wu L."/>
            <person name="Ma J."/>
        </authorList>
    </citation>
    <scope>NUCLEOTIDE SEQUENCE [LARGE SCALE GENOMIC DNA]</scope>
    <source>
        <strain evidence="4">CGMCC 1.12769</strain>
    </source>
</reference>
<dbReference type="SUPFAM" id="SSF51735">
    <property type="entry name" value="NAD(P)-binding Rossmann-fold domains"/>
    <property type="match status" value="1"/>
</dbReference>
<dbReference type="PANTHER" id="PTHR24321:SF11">
    <property type="entry name" value="BLR0893 PROTEIN"/>
    <property type="match status" value="1"/>
</dbReference>
<dbReference type="InterPro" id="IPR020904">
    <property type="entry name" value="Sc_DH/Rdtase_CS"/>
</dbReference>
<dbReference type="Proteomes" id="UP000659344">
    <property type="component" value="Unassembled WGS sequence"/>
</dbReference>
<comment type="similarity">
    <text evidence="1">Belongs to the short-chain dehydrogenases/reductases (SDR) family.</text>
</comment>
<name>A0ABQ1YEJ1_9BACL</name>
<accession>A0ABQ1YEJ1</accession>
<keyword evidence="2" id="KW-0560">Oxidoreductase</keyword>
<evidence type="ECO:0000313" key="3">
    <source>
        <dbReference type="EMBL" id="GGH23192.1"/>
    </source>
</evidence>
<keyword evidence="4" id="KW-1185">Reference proteome</keyword>
<gene>
    <name evidence="3" type="ORF">GCM10008013_22110</name>
</gene>
<dbReference type="Gene3D" id="3.40.50.720">
    <property type="entry name" value="NAD(P)-binding Rossmann-like Domain"/>
    <property type="match status" value="1"/>
</dbReference>
<dbReference type="CDD" id="cd05233">
    <property type="entry name" value="SDR_c"/>
    <property type="match status" value="1"/>
</dbReference>
<evidence type="ECO:0000256" key="1">
    <source>
        <dbReference type="ARBA" id="ARBA00006484"/>
    </source>
</evidence>
<protein>
    <submittedName>
        <fullName evidence="3">Short chain dehydrogenase</fullName>
    </submittedName>
</protein>
<evidence type="ECO:0000313" key="4">
    <source>
        <dbReference type="Proteomes" id="UP000659344"/>
    </source>
</evidence>
<organism evidence="3 4">
    <name type="scientific">Paenibacillus segetis</name>
    <dbReference type="NCBI Taxonomy" id="1325360"/>
    <lineage>
        <taxon>Bacteria</taxon>
        <taxon>Bacillati</taxon>
        <taxon>Bacillota</taxon>
        <taxon>Bacilli</taxon>
        <taxon>Bacillales</taxon>
        <taxon>Paenibacillaceae</taxon>
        <taxon>Paenibacillus</taxon>
    </lineage>
</organism>
<dbReference type="EMBL" id="BMFT01000001">
    <property type="protein sequence ID" value="GGH23192.1"/>
    <property type="molecule type" value="Genomic_DNA"/>
</dbReference>
<sequence>MYERIKIFHNPFNTNESGGLLTERNFDGKVIIVAGGSTGIGRATAIQIAQEGGKVVVVARTPADGTEVVDTIKAAGGEAVYVKGDVAVEADIINYIDKTIEAYDQIDGVFHCAAYTGKPHLLAEYPIEEFDKVMKTNLYSQLLGAKYAIPHLRKTSGVILNCASIHGTFGFENMCAYSASKAGIITLTKSLAIELGKEGIRVNVLLPGSTHTPMMDNFEISLGDQNAVREAIAQDNAIKRYAEAHEVAELACFLLSEKASACTGGEYKADMGYTAG</sequence>
<comment type="caution">
    <text evidence="3">The sequence shown here is derived from an EMBL/GenBank/DDBJ whole genome shotgun (WGS) entry which is preliminary data.</text>
</comment>
<dbReference type="PROSITE" id="PS00061">
    <property type="entry name" value="ADH_SHORT"/>
    <property type="match status" value="1"/>
</dbReference>